<dbReference type="SUPFAM" id="SSF52540">
    <property type="entry name" value="P-loop containing nucleoside triphosphate hydrolases"/>
    <property type="match status" value="1"/>
</dbReference>
<dbReference type="Pfam" id="PF23286">
    <property type="entry name" value="LRR_13"/>
    <property type="match status" value="1"/>
</dbReference>
<dbReference type="InterPro" id="IPR045344">
    <property type="entry name" value="C-JID"/>
</dbReference>
<dbReference type="InterPro" id="IPR058192">
    <property type="entry name" value="WHD_ROQ1-like"/>
</dbReference>
<dbReference type="FunFam" id="1.10.8.430:FF:000002">
    <property type="entry name" value="Disease resistance protein (TIR-NBS-LRR class)"/>
    <property type="match status" value="1"/>
</dbReference>
<dbReference type="SMART" id="SM00369">
    <property type="entry name" value="LRR_TYP"/>
    <property type="match status" value="3"/>
</dbReference>
<feature type="domain" description="NB-ARC" evidence="7">
    <location>
        <begin position="32"/>
        <end position="180"/>
    </location>
</feature>
<dbReference type="Gene3D" id="1.10.8.430">
    <property type="entry name" value="Helical domain of apoptotic protease-activating factors"/>
    <property type="match status" value="1"/>
</dbReference>
<dbReference type="GO" id="GO:0061809">
    <property type="term" value="F:NAD+ nucleosidase activity, cyclic ADP-ribose generating"/>
    <property type="evidence" value="ECO:0007669"/>
    <property type="project" value="UniProtKB-EC"/>
</dbReference>
<evidence type="ECO:0000256" key="1">
    <source>
        <dbReference type="ARBA" id="ARBA00011982"/>
    </source>
</evidence>
<evidence type="ECO:0000313" key="12">
    <source>
        <dbReference type="Proteomes" id="UP000288805"/>
    </source>
</evidence>
<evidence type="ECO:0000256" key="2">
    <source>
        <dbReference type="ARBA" id="ARBA00022614"/>
    </source>
</evidence>
<sequence length="1047" mass="119282">MQDTNKLPCQPTKTSLITPGTTHLVSAIRGNLGHGGIGKTTIARSVYEQISKQFEACCFLSNVREDSEKRGLVKLQEELLSRLLEEGKISISTVDIGLAFIKTRLRFKRVLIVLDDAHNLQQLEYLAGKHDWFGPGSRIIITTRDVHLLNKVGVNGVYEVAHLNNNDAVALFSRHAFEEDHPTEDYMELSNYAVSYAKGLPLALKVLGSFLFSKSKLEWKSQLDKLQINPHMDIESVLRVSFDGLDDTEQDIFLDVACFFKGEDKDYVIKILDSCGFYPSIGIRVLIDKSLITVVHNKLWMHDLLQEMGWDIVRKTSHKNPSKRRRLDPGKHSRLWLQEDVYDVLTEKTYHSLYLYNLNEVLYIFLTSPISCLLGDRKYRSIFLNLYGLKEIHYTTEAFAEMKKLRLLKVYNSHNSGDFEYASRNENYKRPFSQDFEFPSNKLRYLYWHRYPLKSLPSNFHPKNLVELNLCCCYVEELWKGVKHMEKLECIDLSHSQYLVRTPDFSGIPNLERLIFEGCTDLREVHQSLGVLSKLIFLNLKDCKNLQCFPSSIELESLKVLILSGCSKLDKFPEILGYLPNLLELHLNGTAITELPSSIGYATQLVSLDMEDCKRFKSLPCCIYKLKSLKILKLSGCAKFESFPEILENMEDGSAVIQPPSSIVLLRNLKVLSFQGCNGSPSSRWNSRFWSMLCLRRISDSTGFRLPSLSGLCSLKQLNLSDCNIKEGALPNDLGGYLSSLEYLNLKGNDFVTLPTGISKLCNLKALYLGCCKRLQELPMLPPNINRINAQNCTSLETLSGLSAPCWLAFTNSFRQNWGQETYLAEVSRIPKFNTYLPGNGIPEWFRNQCMGDSIMVQLPSHWYNDNFLGFAMCIVFALKEPNQCSRGAMLCELESSDLDPSNLGCFLDHIVWEGHSDGDGFVESDHLWLGYHPNFPIKKDDMDWPNKLSHIKASFVIAGIPHEVKWCGFRLVYMEDLNDDNSKITKYSPLPKKSSVVLQDLDESATKDTIIHDEYYNSGGDPVEVPAVMRICSPVMQPNRRRAKLL</sequence>
<dbReference type="InterPro" id="IPR036390">
    <property type="entry name" value="WH_DNA-bd_sf"/>
</dbReference>
<dbReference type="FunFam" id="3.80.10.10:FF:000386">
    <property type="entry name" value="Disease resistance protein RPS4"/>
    <property type="match status" value="1"/>
</dbReference>
<evidence type="ECO:0000259" key="8">
    <source>
        <dbReference type="Pfam" id="PF20160"/>
    </source>
</evidence>
<organism evidence="11 12">
    <name type="scientific">Vitis vinifera</name>
    <name type="common">Grape</name>
    <dbReference type="NCBI Taxonomy" id="29760"/>
    <lineage>
        <taxon>Eukaryota</taxon>
        <taxon>Viridiplantae</taxon>
        <taxon>Streptophyta</taxon>
        <taxon>Embryophyta</taxon>
        <taxon>Tracheophyta</taxon>
        <taxon>Spermatophyta</taxon>
        <taxon>Magnoliopsida</taxon>
        <taxon>eudicotyledons</taxon>
        <taxon>Gunneridae</taxon>
        <taxon>Pentapetalae</taxon>
        <taxon>rosids</taxon>
        <taxon>Vitales</taxon>
        <taxon>Vitaceae</taxon>
        <taxon>Viteae</taxon>
        <taxon>Vitis</taxon>
    </lineage>
</organism>
<dbReference type="InterPro" id="IPR044974">
    <property type="entry name" value="Disease_R_plants"/>
</dbReference>
<dbReference type="Pfam" id="PF20160">
    <property type="entry name" value="C-JID"/>
    <property type="match status" value="1"/>
</dbReference>
<comment type="caution">
    <text evidence="11">The sequence shown here is derived from an EMBL/GenBank/DDBJ whole genome shotgun (WGS) entry which is preliminary data.</text>
</comment>
<dbReference type="InterPro" id="IPR058546">
    <property type="entry name" value="RPS4B/Roq1-like_LRR"/>
</dbReference>
<name>A0A438FYC1_VITVI</name>
<feature type="domain" description="Disease resistance protein Roq1-like winged-helix" evidence="9">
    <location>
        <begin position="248"/>
        <end position="317"/>
    </location>
</feature>
<evidence type="ECO:0000259" key="7">
    <source>
        <dbReference type="Pfam" id="PF00931"/>
    </source>
</evidence>
<feature type="domain" description="Disease resistance protein RPS4B/Roq1-like leucine-rich repeats" evidence="10">
    <location>
        <begin position="555"/>
        <end position="645"/>
    </location>
</feature>
<dbReference type="InterPro" id="IPR001611">
    <property type="entry name" value="Leu-rich_rpt"/>
</dbReference>
<keyword evidence="5" id="KW-0520">NAD</keyword>
<evidence type="ECO:0000256" key="5">
    <source>
        <dbReference type="ARBA" id="ARBA00023027"/>
    </source>
</evidence>
<evidence type="ECO:0000256" key="4">
    <source>
        <dbReference type="ARBA" id="ARBA00022821"/>
    </source>
</evidence>
<reference evidence="11 12" key="1">
    <citation type="journal article" date="2018" name="PLoS Genet.">
        <title>Population sequencing reveals clonal diversity and ancestral inbreeding in the grapevine cultivar Chardonnay.</title>
        <authorList>
            <person name="Roach M.J."/>
            <person name="Johnson D.L."/>
            <person name="Bohlmann J."/>
            <person name="van Vuuren H.J."/>
            <person name="Jones S.J."/>
            <person name="Pretorius I.S."/>
            <person name="Schmidt S.A."/>
            <person name="Borneman A.R."/>
        </authorList>
    </citation>
    <scope>NUCLEOTIDE SEQUENCE [LARGE SCALE GENOMIC DNA]</scope>
    <source>
        <strain evidence="12">cv. Chardonnay</strain>
        <tissue evidence="11">Leaf</tissue>
    </source>
</reference>
<dbReference type="GO" id="GO:0043531">
    <property type="term" value="F:ADP binding"/>
    <property type="evidence" value="ECO:0007669"/>
    <property type="project" value="InterPro"/>
</dbReference>
<dbReference type="PANTHER" id="PTHR11017:SF573">
    <property type="entry name" value="ADP-RIBOSYL CYCLASE_CYCLIC ADP-RIBOSE HYDROLASE"/>
    <property type="match status" value="1"/>
</dbReference>
<dbReference type="Pfam" id="PF00931">
    <property type="entry name" value="NB-ARC"/>
    <property type="match status" value="1"/>
</dbReference>
<keyword evidence="3" id="KW-0677">Repeat</keyword>
<keyword evidence="4" id="KW-0611">Plant defense</keyword>
<dbReference type="InterPro" id="IPR042197">
    <property type="entry name" value="Apaf_helical"/>
</dbReference>
<evidence type="ECO:0000256" key="3">
    <source>
        <dbReference type="ARBA" id="ARBA00022737"/>
    </source>
</evidence>
<feature type="domain" description="C-JID" evidence="8">
    <location>
        <begin position="837"/>
        <end position="978"/>
    </location>
</feature>
<dbReference type="Gene3D" id="3.40.50.300">
    <property type="entry name" value="P-loop containing nucleotide triphosphate hydrolases"/>
    <property type="match status" value="1"/>
</dbReference>
<evidence type="ECO:0000313" key="11">
    <source>
        <dbReference type="EMBL" id="RVW64960.1"/>
    </source>
</evidence>
<dbReference type="SUPFAM" id="SSF46785">
    <property type="entry name" value="Winged helix' DNA-binding domain"/>
    <property type="match status" value="1"/>
</dbReference>
<dbReference type="Gene3D" id="3.80.10.10">
    <property type="entry name" value="Ribonuclease Inhibitor"/>
    <property type="match status" value="3"/>
</dbReference>
<dbReference type="PRINTS" id="PR00364">
    <property type="entry name" value="DISEASERSIST"/>
</dbReference>
<dbReference type="Pfam" id="PF23282">
    <property type="entry name" value="WHD_ROQ1"/>
    <property type="match status" value="1"/>
</dbReference>
<evidence type="ECO:0000259" key="9">
    <source>
        <dbReference type="Pfam" id="PF23282"/>
    </source>
</evidence>
<keyword evidence="2" id="KW-0433">Leucine-rich repeat</keyword>
<dbReference type="InterPro" id="IPR003591">
    <property type="entry name" value="Leu-rich_rpt_typical-subtyp"/>
</dbReference>
<protein>
    <recommendedName>
        <fullName evidence="1">ADP-ribosyl cyclase/cyclic ADP-ribose hydrolase</fullName>
        <ecNumber evidence="1">3.2.2.6</ecNumber>
    </recommendedName>
</protein>
<dbReference type="InterPro" id="IPR002182">
    <property type="entry name" value="NB-ARC"/>
</dbReference>
<accession>A0A438FYC1</accession>
<proteinExistence type="predicted"/>
<dbReference type="InterPro" id="IPR027417">
    <property type="entry name" value="P-loop_NTPase"/>
</dbReference>
<dbReference type="AlphaFoldDB" id="A0A438FYC1"/>
<gene>
    <name evidence="11" type="primary">N_312</name>
    <name evidence="11" type="ORF">CK203_041852</name>
</gene>
<dbReference type="InterPro" id="IPR032675">
    <property type="entry name" value="LRR_dom_sf"/>
</dbReference>
<dbReference type="EC" id="3.2.2.6" evidence="1"/>
<dbReference type="Proteomes" id="UP000288805">
    <property type="component" value="Unassembled WGS sequence"/>
</dbReference>
<comment type="catalytic activity">
    <reaction evidence="6">
        <text>NAD(+) + H2O = ADP-D-ribose + nicotinamide + H(+)</text>
        <dbReference type="Rhea" id="RHEA:16301"/>
        <dbReference type="ChEBI" id="CHEBI:15377"/>
        <dbReference type="ChEBI" id="CHEBI:15378"/>
        <dbReference type="ChEBI" id="CHEBI:17154"/>
        <dbReference type="ChEBI" id="CHEBI:57540"/>
        <dbReference type="ChEBI" id="CHEBI:57967"/>
        <dbReference type="EC" id="3.2.2.6"/>
    </reaction>
    <physiologicalReaction direction="left-to-right" evidence="6">
        <dbReference type="Rhea" id="RHEA:16302"/>
    </physiologicalReaction>
</comment>
<dbReference type="EMBL" id="QGNW01000697">
    <property type="protein sequence ID" value="RVW64960.1"/>
    <property type="molecule type" value="Genomic_DNA"/>
</dbReference>
<dbReference type="PANTHER" id="PTHR11017">
    <property type="entry name" value="LEUCINE-RICH REPEAT-CONTAINING PROTEIN"/>
    <property type="match status" value="1"/>
</dbReference>
<evidence type="ECO:0000259" key="10">
    <source>
        <dbReference type="Pfam" id="PF23286"/>
    </source>
</evidence>
<evidence type="ECO:0000256" key="6">
    <source>
        <dbReference type="ARBA" id="ARBA00047304"/>
    </source>
</evidence>
<dbReference type="GO" id="GO:0006952">
    <property type="term" value="P:defense response"/>
    <property type="evidence" value="ECO:0007669"/>
    <property type="project" value="InterPro"/>
</dbReference>
<dbReference type="Pfam" id="PF00560">
    <property type="entry name" value="LRR_1"/>
    <property type="match status" value="1"/>
</dbReference>
<dbReference type="SUPFAM" id="SSF52047">
    <property type="entry name" value="RNI-like"/>
    <property type="match status" value="1"/>
</dbReference>